<dbReference type="InterPro" id="IPR038461">
    <property type="entry name" value="Schlafen_AlbA_2_dom_sf"/>
</dbReference>
<gene>
    <name evidence="2" type="ORF">BSTAB16_4102</name>
</gene>
<feature type="domain" description="Schlafen AlbA-2" evidence="1">
    <location>
        <begin position="17"/>
        <end position="144"/>
    </location>
</feature>
<dbReference type="EMBL" id="LR025743">
    <property type="protein sequence ID" value="VBB13916.1"/>
    <property type="molecule type" value="Genomic_DNA"/>
</dbReference>
<name>A0AAJ5N8S8_9BURK</name>
<dbReference type="GeneID" id="71056542"/>
<dbReference type="RefSeq" id="WP_122169595.1">
    <property type="nucleotide sequence ID" value="NZ_LR025743.1"/>
</dbReference>
<dbReference type="PANTHER" id="PTHR30595">
    <property type="entry name" value="GLPR-RELATED TRANSCRIPTIONAL REPRESSOR"/>
    <property type="match status" value="1"/>
</dbReference>
<accession>A0AAJ5N8S8</accession>
<dbReference type="InterPro" id="IPR007421">
    <property type="entry name" value="Schlafen_AlbA_2_dom"/>
</dbReference>
<protein>
    <submittedName>
        <fullName evidence="2">Divergent AAA domain</fullName>
    </submittedName>
</protein>
<dbReference type="Proteomes" id="UP000268684">
    <property type="component" value="Chromosome II"/>
</dbReference>
<dbReference type="AlphaFoldDB" id="A0AAJ5N8S8"/>
<evidence type="ECO:0000259" key="1">
    <source>
        <dbReference type="Pfam" id="PF04326"/>
    </source>
</evidence>
<sequence length="310" mass="34489">MYDTLESIQALIGVEAESISLEFKDGVKLDGLTDRAKTELITDVTAFANAGGGTVIYGLQEEAREGQSVASEISPVTDARVTQDRLRDIIYSNTDPALRGFAISTIAAEGGSIFVIEIAEGDTAYQNKRDQRFYSRVDASAHPMYAFAVRDVMNRRTRPHVSVRFVIRRRTVERGRHVYVLVPKLENEGNLTANHWTFRLGVPVPIGRADGALGRNMHSIGQSIEGLHTVQWFEYSSEWGGAFGTARMRILPGDTLELDMSHGYPEVLLVISDIAEIRAAELDPPIFWSLLLDDAPRQTGEMPYSDWSVW</sequence>
<dbReference type="Pfam" id="PF04326">
    <property type="entry name" value="SLFN_AlbA_2"/>
    <property type="match status" value="1"/>
</dbReference>
<evidence type="ECO:0000313" key="3">
    <source>
        <dbReference type="Proteomes" id="UP000268684"/>
    </source>
</evidence>
<dbReference type="PANTHER" id="PTHR30595:SF6">
    <property type="entry name" value="SCHLAFEN ALBA-2 DOMAIN-CONTAINING PROTEIN"/>
    <property type="match status" value="1"/>
</dbReference>
<dbReference type="Gene3D" id="3.30.950.30">
    <property type="entry name" value="Schlafen, AAA domain"/>
    <property type="match status" value="1"/>
</dbReference>
<organism evidence="2 3">
    <name type="scientific">Burkholderia stabilis</name>
    <dbReference type="NCBI Taxonomy" id="95485"/>
    <lineage>
        <taxon>Bacteria</taxon>
        <taxon>Pseudomonadati</taxon>
        <taxon>Pseudomonadota</taxon>
        <taxon>Betaproteobacteria</taxon>
        <taxon>Burkholderiales</taxon>
        <taxon>Burkholderiaceae</taxon>
        <taxon>Burkholderia</taxon>
        <taxon>Burkholderia cepacia complex</taxon>
    </lineage>
</organism>
<evidence type="ECO:0000313" key="2">
    <source>
        <dbReference type="EMBL" id="VBB13916.1"/>
    </source>
</evidence>
<proteinExistence type="predicted"/>
<keyword evidence="3" id="KW-1185">Reference proteome</keyword>
<reference evidence="2 3" key="1">
    <citation type="submission" date="2017-11" db="EMBL/GenBank/DDBJ databases">
        <authorList>
            <person name="Seth-Smith MB H."/>
        </authorList>
    </citation>
    <scope>NUCLEOTIDE SEQUENCE [LARGE SCALE GENOMIC DNA]</scope>
    <source>
        <strain evidence="2">E</strain>
    </source>
</reference>